<proteinExistence type="predicted"/>
<gene>
    <name evidence="1" type="ORF">HNP77_001147</name>
</gene>
<protein>
    <recommendedName>
        <fullName evidence="3">DUF327 domain-containing protein</fullName>
    </recommendedName>
</protein>
<dbReference type="Gene3D" id="1.20.120.490">
    <property type="entry name" value="Hypothetical protein TM1646-like domain"/>
    <property type="match status" value="1"/>
</dbReference>
<evidence type="ECO:0008006" key="3">
    <source>
        <dbReference type="Google" id="ProtNLM"/>
    </source>
</evidence>
<dbReference type="AlphaFoldDB" id="A0A840SF53"/>
<evidence type="ECO:0000313" key="2">
    <source>
        <dbReference type="Proteomes" id="UP000578697"/>
    </source>
</evidence>
<organism evidence="1 2">
    <name type="scientific">Treponema rectale</name>
    <dbReference type="NCBI Taxonomy" id="744512"/>
    <lineage>
        <taxon>Bacteria</taxon>
        <taxon>Pseudomonadati</taxon>
        <taxon>Spirochaetota</taxon>
        <taxon>Spirochaetia</taxon>
        <taxon>Spirochaetales</taxon>
        <taxon>Treponemataceae</taxon>
        <taxon>Treponema</taxon>
    </lineage>
</organism>
<name>A0A840SF53_9SPIR</name>
<accession>A0A840SF53</accession>
<reference evidence="1 2" key="1">
    <citation type="submission" date="2020-08" db="EMBL/GenBank/DDBJ databases">
        <title>Genomic Encyclopedia of Type Strains, Phase IV (KMG-IV): sequencing the most valuable type-strain genomes for metagenomic binning, comparative biology and taxonomic classification.</title>
        <authorList>
            <person name="Goeker M."/>
        </authorList>
    </citation>
    <scope>NUCLEOTIDE SEQUENCE [LARGE SCALE GENOMIC DNA]</scope>
    <source>
        <strain evidence="1 2">DSM 103679</strain>
    </source>
</reference>
<dbReference type="SUPFAM" id="SSF158397">
    <property type="entry name" value="TM1646-like"/>
    <property type="match status" value="1"/>
</dbReference>
<sequence length="174" mass="19479">MQIDSTGLFFSAANSAAMTGAGINKDQKTSKIKKKTFASALEKSTYQNQLIQEGFPVEIAEMEVEEAAVFLRDEAEKAADALRESQMPDKFADFRKKVSQFMRYLEKNNFEVKVKARKGFNSKGQPLPPRVQVKIINKDLDEMAAYFISSQKDTLKMLAKLNEISGLLVDLLAS</sequence>
<keyword evidence="2" id="KW-1185">Reference proteome</keyword>
<dbReference type="EMBL" id="JACHFR010000002">
    <property type="protein sequence ID" value="MBB5218778.1"/>
    <property type="molecule type" value="Genomic_DNA"/>
</dbReference>
<evidence type="ECO:0000313" key="1">
    <source>
        <dbReference type="EMBL" id="MBB5218778.1"/>
    </source>
</evidence>
<comment type="caution">
    <text evidence="1">The sequence shown here is derived from an EMBL/GenBank/DDBJ whole genome shotgun (WGS) entry which is preliminary data.</text>
</comment>
<dbReference type="Proteomes" id="UP000578697">
    <property type="component" value="Unassembled WGS sequence"/>
</dbReference>
<dbReference type="Pfam" id="PF03885">
    <property type="entry name" value="DUF327"/>
    <property type="match status" value="1"/>
</dbReference>
<dbReference type="InterPro" id="IPR024042">
    <property type="entry name" value="TM1646-like_dom_sf"/>
</dbReference>
<dbReference type="InterPro" id="IPR005585">
    <property type="entry name" value="DUF327"/>
</dbReference>
<dbReference type="RefSeq" id="WP_184652219.1">
    <property type="nucleotide sequence ID" value="NZ_JACHFR010000002.1"/>
</dbReference>